<reference evidence="1" key="1">
    <citation type="submission" date="2023-07" db="EMBL/GenBank/DDBJ databases">
        <title>Chromosome-level genome assembly of Artemia franciscana.</title>
        <authorList>
            <person name="Jo E."/>
        </authorList>
    </citation>
    <scope>NUCLEOTIDE SEQUENCE</scope>
    <source>
        <tissue evidence="1">Whole body</tissue>
    </source>
</reference>
<accession>A0AA88H442</accession>
<dbReference type="AlphaFoldDB" id="A0AA88H442"/>
<evidence type="ECO:0000313" key="1">
    <source>
        <dbReference type="EMBL" id="KAK2704363.1"/>
    </source>
</evidence>
<evidence type="ECO:0000313" key="2">
    <source>
        <dbReference type="Proteomes" id="UP001187531"/>
    </source>
</evidence>
<proteinExistence type="predicted"/>
<feature type="non-terminal residue" evidence="1">
    <location>
        <position position="50"/>
    </location>
</feature>
<dbReference type="EMBL" id="JAVRJZ010000021">
    <property type="protein sequence ID" value="KAK2704363.1"/>
    <property type="molecule type" value="Genomic_DNA"/>
</dbReference>
<sequence>MKVAARVGLLRTMDKEGLSLGLLAKTKLGFQVMEFIDYHLGLDFFSMEVG</sequence>
<comment type="caution">
    <text evidence="1">The sequence shown here is derived from an EMBL/GenBank/DDBJ whole genome shotgun (WGS) entry which is preliminary data.</text>
</comment>
<keyword evidence="2" id="KW-1185">Reference proteome</keyword>
<name>A0AA88H442_ARTSF</name>
<protein>
    <submittedName>
        <fullName evidence="1">Uncharacterized protein</fullName>
    </submittedName>
</protein>
<dbReference type="Proteomes" id="UP001187531">
    <property type="component" value="Unassembled WGS sequence"/>
</dbReference>
<gene>
    <name evidence="1" type="ORF">QYM36_016676</name>
</gene>
<organism evidence="1 2">
    <name type="scientific">Artemia franciscana</name>
    <name type="common">Brine shrimp</name>
    <name type="synonym">Artemia sanfranciscana</name>
    <dbReference type="NCBI Taxonomy" id="6661"/>
    <lineage>
        <taxon>Eukaryota</taxon>
        <taxon>Metazoa</taxon>
        <taxon>Ecdysozoa</taxon>
        <taxon>Arthropoda</taxon>
        <taxon>Crustacea</taxon>
        <taxon>Branchiopoda</taxon>
        <taxon>Anostraca</taxon>
        <taxon>Artemiidae</taxon>
        <taxon>Artemia</taxon>
    </lineage>
</organism>